<feature type="disulfide bond" evidence="8">
    <location>
        <begin position="187"/>
        <end position="196"/>
    </location>
</feature>
<dbReference type="Pfam" id="PF02210">
    <property type="entry name" value="Laminin_G_2"/>
    <property type="match status" value="1"/>
</dbReference>
<dbReference type="SUPFAM" id="SSF49899">
    <property type="entry name" value="Concanavalin A-like lectins/glucanases"/>
    <property type="match status" value="1"/>
</dbReference>
<evidence type="ECO:0000259" key="9">
    <source>
        <dbReference type="PROSITE" id="PS01225"/>
    </source>
</evidence>
<feature type="disulfide bond" evidence="8">
    <location>
        <begin position="474"/>
        <end position="491"/>
    </location>
</feature>
<dbReference type="GO" id="GO:0007411">
    <property type="term" value="P:axon guidance"/>
    <property type="evidence" value="ECO:0007669"/>
    <property type="project" value="TreeGrafter"/>
</dbReference>
<dbReference type="PROSITE" id="PS01185">
    <property type="entry name" value="CTCK_1"/>
    <property type="match status" value="1"/>
</dbReference>
<dbReference type="CDD" id="cd00110">
    <property type="entry name" value="LamG"/>
    <property type="match status" value="1"/>
</dbReference>
<dbReference type="SMART" id="SM00041">
    <property type="entry name" value="CT"/>
    <property type="match status" value="1"/>
</dbReference>
<feature type="domain" description="EGF-like" evidence="11">
    <location>
        <begin position="465"/>
        <end position="503"/>
    </location>
</feature>
<feature type="disulfide bond" evidence="8">
    <location>
        <begin position="469"/>
        <end position="479"/>
    </location>
</feature>
<dbReference type="GO" id="GO:0048495">
    <property type="term" value="F:Roundabout binding"/>
    <property type="evidence" value="ECO:0007669"/>
    <property type="project" value="TreeGrafter"/>
</dbReference>
<dbReference type="SMART" id="SM00181">
    <property type="entry name" value="EGF"/>
    <property type="match status" value="7"/>
</dbReference>
<dbReference type="PROSITE" id="PS01225">
    <property type="entry name" value="CTCK_2"/>
    <property type="match status" value="1"/>
</dbReference>
<keyword evidence="5" id="KW-0677">Repeat</keyword>
<sequence length="582" mass="64039">RFVEPGIARCEAPPSLRNQLVLSANNQQFICEDKPPQTVLAKCDACVSSPCEHGGRCVAGVRRSFTCECASGYHGERCQYEIDACYGHPCLNNATCKVLQEGRFSCLCAKGFEGDRCETNIDDCIGNECKNGALCIDLVNDYQCVCNAGYTGTDCGKKIDYCSKEYNPCGNGATCLKSDISEYSCICSTGFTGRNCTENIDDCRTNLCQNSAICRDGINAYTCECVNGHSGRFCEIPPISNALYPQTSPCEYHECENGYCFQPNKDSKDYVCQCSTGYYGAKCEKLQAIGFQDASAYVALEPWTAEPEGNLTVTITTEAKVGVIAYYGDDAHIAAELYEGRVKVSFYVGNYPASLIYSFETVNDGIDHRLELLIKGKSLTMRVDNNQARTIVNDGRVERFSLASKQNLHLGGVPELVGRKAISSFHLKDVSSFKGCISNVHLNGEAINLLNAVTRHQVTAGCVGIVDPCRAHKCQHGSCSPKATTDVPYTCTCEPGWSGRFCTERERRCVKEKFRDYHENQGCRSARPIKNAVCRGFCGQECCRPTKVKQRRIKLLCPNGRRRTVVVDIIRKCDCSADQCPA</sequence>
<dbReference type="PROSITE" id="PS50025">
    <property type="entry name" value="LAM_G_DOMAIN"/>
    <property type="match status" value="1"/>
</dbReference>
<feature type="disulfide bond" evidence="8">
    <location>
        <begin position="274"/>
        <end position="283"/>
    </location>
</feature>
<dbReference type="InterPro" id="IPR001791">
    <property type="entry name" value="Laminin_G"/>
</dbReference>
<dbReference type="GO" id="GO:0008201">
    <property type="term" value="F:heparin binding"/>
    <property type="evidence" value="ECO:0007669"/>
    <property type="project" value="TreeGrafter"/>
</dbReference>
<dbReference type="InterPro" id="IPR000152">
    <property type="entry name" value="EGF-type_Asp/Asn_hydroxyl_site"/>
</dbReference>
<evidence type="ECO:0000256" key="3">
    <source>
        <dbReference type="ARBA" id="ARBA00022536"/>
    </source>
</evidence>
<dbReference type="CDD" id="cd00054">
    <property type="entry name" value="EGF_CA"/>
    <property type="match status" value="5"/>
</dbReference>
<dbReference type="InterPro" id="IPR013032">
    <property type="entry name" value="EGF-like_CS"/>
</dbReference>
<dbReference type="PANTHER" id="PTHR45836:SF4">
    <property type="entry name" value="PROTEIN SLIT"/>
    <property type="match status" value="1"/>
</dbReference>
<feature type="disulfide bond" evidence="8">
    <location>
        <begin position="108"/>
        <end position="117"/>
    </location>
</feature>
<feature type="domain" description="EGF-like" evidence="11">
    <location>
        <begin position="44"/>
        <end position="79"/>
    </location>
</feature>
<reference evidence="13" key="1">
    <citation type="submission" date="2022-11" db="UniProtKB">
        <authorList>
            <consortium name="WormBaseParasite"/>
        </authorList>
    </citation>
    <scope>IDENTIFICATION</scope>
</reference>
<evidence type="ECO:0000259" key="11">
    <source>
        <dbReference type="PROSITE" id="PS50026"/>
    </source>
</evidence>
<dbReference type="Proteomes" id="UP000887566">
    <property type="component" value="Unplaced"/>
</dbReference>
<dbReference type="InterPro" id="IPR000742">
    <property type="entry name" value="EGF"/>
</dbReference>
<dbReference type="InterPro" id="IPR051355">
    <property type="entry name" value="Notch/Slit_guidance"/>
</dbReference>
<evidence type="ECO:0000256" key="8">
    <source>
        <dbReference type="PROSITE-ProRule" id="PRU00076"/>
    </source>
</evidence>
<proteinExistence type="predicted"/>
<feature type="domain" description="EGF-like" evidence="11">
    <location>
        <begin position="199"/>
        <end position="235"/>
    </location>
</feature>
<dbReference type="InterPro" id="IPR018097">
    <property type="entry name" value="EGF_Ca-bd_CS"/>
</dbReference>
<dbReference type="PROSITE" id="PS01187">
    <property type="entry name" value="EGF_CA"/>
    <property type="match status" value="2"/>
</dbReference>
<dbReference type="PROSITE" id="PS00022">
    <property type="entry name" value="EGF_1"/>
    <property type="match status" value="7"/>
</dbReference>
<feature type="disulfide bond" evidence="8">
    <location>
        <begin position="493"/>
        <end position="502"/>
    </location>
</feature>
<keyword evidence="7" id="KW-0325">Glycoprotein</keyword>
<dbReference type="GO" id="GO:0005576">
    <property type="term" value="C:extracellular region"/>
    <property type="evidence" value="ECO:0007669"/>
    <property type="project" value="UniProtKB-SubCell"/>
</dbReference>
<dbReference type="Pfam" id="PF12661">
    <property type="entry name" value="hEGF"/>
    <property type="match status" value="2"/>
</dbReference>
<keyword evidence="4" id="KW-0732">Signal</keyword>
<dbReference type="FunFam" id="2.10.25.10:FF:000851">
    <property type="entry name" value="Slit homolog 1 protein"/>
    <property type="match status" value="1"/>
</dbReference>
<evidence type="ECO:0000256" key="4">
    <source>
        <dbReference type="ARBA" id="ARBA00022729"/>
    </source>
</evidence>
<dbReference type="PROSITE" id="PS01186">
    <property type="entry name" value="EGF_2"/>
    <property type="match status" value="6"/>
</dbReference>
<evidence type="ECO:0000256" key="1">
    <source>
        <dbReference type="ARBA" id="ARBA00004613"/>
    </source>
</evidence>
<feature type="disulfide bond" evidence="8">
    <location>
        <begin position="146"/>
        <end position="155"/>
    </location>
</feature>
<dbReference type="FunFam" id="2.10.25.10:FF:000063">
    <property type="entry name" value="Slit guidance ligand 2"/>
    <property type="match status" value="1"/>
</dbReference>
<keyword evidence="6 8" id="KW-1015">Disulfide bond</keyword>
<dbReference type="InterPro" id="IPR001881">
    <property type="entry name" value="EGF-like_Ca-bd_dom"/>
</dbReference>
<dbReference type="Gene3D" id="2.10.25.10">
    <property type="entry name" value="Laminin"/>
    <property type="match status" value="7"/>
</dbReference>
<dbReference type="Pfam" id="PF00008">
    <property type="entry name" value="EGF"/>
    <property type="match status" value="3"/>
</dbReference>
<feature type="domain" description="EGF-like" evidence="11">
    <location>
        <begin position="246"/>
        <end position="284"/>
    </location>
</feature>
<feature type="disulfide bond" evidence="8">
    <location>
        <begin position="250"/>
        <end position="260"/>
    </location>
</feature>
<dbReference type="PROSITE" id="PS00010">
    <property type="entry name" value="ASX_HYDROXYL"/>
    <property type="match status" value="2"/>
</dbReference>
<evidence type="ECO:0000259" key="10">
    <source>
        <dbReference type="PROSITE" id="PS50025"/>
    </source>
</evidence>
<dbReference type="GO" id="GO:0005509">
    <property type="term" value="F:calcium ion binding"/>
    <property type="evidence" value="ECO:0007669"/>
    <property type="project" value="InterPro"/>
</dbReference>
<evidence type="ECO:0000256" key="2">
    <source>
        <dbReference type="ARBA" id="ARBA00022525"/>
    </source>
</evidence>
<keyword evidence="3 8" id="KW-0245">EGF-like domain</keyword>
<comment type="subcellular location">
    <subcellularLocation>
        <location evidence="1">Secreted</location>
    </subcellularLocation>
</comment>
<dbReference type="SMART" id="SM00282">
    <property type="entry name" value="LamG"/>
    <property type="match status" value="1"/>
</dbReference>
<dbReference type="PROSITE" id="PS50026">
    <property type="entry name" value="EGF_3"/>
    <property type="match status" value="7"/>
</dbReference>
<dbReference type="InterPro" id="IPR013320">
    <property type="entry name" value="ConA-like_dom_sf"/>
</dbReference>
<dbReference type="FunFam" id="2.10.25.10:FF:000118">
    <property type="entry name" value="protein delta homolog 2"/>
    <property type="match status" value="1"/>
</dbReference>
<feature type="domain" description="CTCK" evidence="9">
    <location>
        <begin position="502"/>
        <end position="581"/>
    </location>
</feature>
<feature type="domain" description="EGF-like" evidence="11">
    <location>
        <begin position="158"/>
        <end position="197"/>
    </location>
</feature>
<accession>A0A914VW34</accession>
<evidence type="ECO:0000256" key="7">
    <source>
        <dbReference type="ARBA" id="ARBA00023180"/>
    </source>
</evidence>
<dbReference type="SMART" id="SM00179">
    <property type="entry name" value="EGF_CA"/>
    <property type="match status" value="6"/>
</dbReference>
<feature type="disulfide bond" evidence="8">
    <location>
        <begin position="255"/>
        <end position="272"/>
    </location>
</feature>
<feature type="disulfide bond" evidence="8">
    <location>
        <begin position="69"/>
        <end position="78"/>
    </location>
</feature>
<dbReference type="FunFam" id="2.10.25.10:FF:000142">
    <property type="entry name" value="Crumbs cell polarity complex component 2"/>
    <property type="match status" value="1"/>
</dbReference>
<feature type="domain" description="Laminin G" evidence="10">
    <location>
        <begin position="287"/>
        <end position="462"/>
    </location>
</feature>
<comment type="caution">
    <text evidence="8">Lacks conserved residue(s) required for the propagation of feature annotation.</text>
</comment>
<dbReference type="SUPFAM" id="SSF57196">
    <property type="entry name" value="EGF/Laminin"/>
    <property type="match status" value="6"/>
</dbReference>
<keyword evidence="12" id="KW-1185">Reference proteome</keyword>
<evidence type="ECO:0000313" key="13">
    <source>
        <dbReference type="WBParaSite" id="PSAMB.scaffold2688size21810.g18755.t1"/>
    </source>
</evidence>
<dbReference type="Gene3D" id="2.60.120.200">
    <property type="match status" value="1"/>
</dbReference>
<protein>
    <submittedName>
        <fullName evidence="13">Protein slit</fullName>
    </submittedName>
</protein>
<feature type="domain" description="EGF-like" evidence="11">
    <location>
        <begin position="81"/>
        <end position="118"/>
    </location>
</feature>
<feature type="domain" description="EGF-like" evidence="11">
    <location>
        <begin position="120"/>
        <end position="156"/>
    </location>
</feature>
<dbReference type="PANTHER" id="PTHR45836">
    <property type="entry name" value="SLIT HOMOLOG"/>
    <property type="match status" value="1"/>
</dbReference>
<dbReference type="WBParaSite" id="PSAMB.scaffold2688size21810.g18755.t1">
    <property type="protein sequence ID" value="PSAMB.scaffold2688size21810.g18755.t1"/>
    <property type="gene ID" value="PSAMB.scaffold2688size21810.g18755"/>
</dbReference>
<evidence type="ECO:0000256" key="5">
    <source>
        <dbReference type="ARBA" id="ARBA00022737"/>
    </source>
</evidence>
<feature type="disulfide bond" evidence="8">
    <location>
        <begin position="225"/>
        <end position="234"/>
    </location>
</feature>
<dbReference type="InterPro" id="IPR006207">
    <property type="entry name" value="Cys_knot_C"/>
</dbReference>
<name>A0A914VW34_9BILA</name>
<keyword evidence="2" id="KW-0964">Secreted</keyword>
<dbReference type="AlphaFoldDB" id="A0A914VW34"/>
<organism evidence="12 13">
    <name type="scientific">Plectus sambesii</name>
    <dbReference type="NCBI Taxonomy" id="2011161"/>
    <lineage>
        <taxon>Eukaryota</taxon>
        <taxon>Metazoa</taxon>
        <taxon>Ecdysozoa</taxon>
        <taxon>Nematoda</taxon>
        <taxon>Chromadorea</taxon>
        <taxon>Plectida</taxon>
        <taxon>Plectina</taxon>
        <taxon>Plectoidea</taxon>
        <taxon>Plectidae</taxon>
        <taxon>Plectus</taxon>
    </lineage>
</organism>
<evidence type="ECO:0000313" key="12">
    <source>
        <dbReference type="Proteomes" id="UP000887566"/>
    </source>
</evidence>
<evidence type="ECO:0000256" key="6">
    <source>
        <dbReference type="ARBA" id="ARBA00023157"/>
    </source>
</evidence>
<dbReference type="FunFam" id="2.10.25.10:FF:000045">
    <property type="entry name" value="Slit guidance ligand 2"/>
    <property type="match status" value="1"/>
</dbReference>